<dbReference type="EMBL" id="JACIJB010000001">
    <property type="protein sequence ID" value="MBB5659464.1"/>
    <property type="molecule type" value="Genomic_DNA"/>
</dbReference>
<dbReference type="Proteomes" id="UP000548978">
    <property type="component" value="Unassembled WGS sequence"/>
</dbReference>
<keyword evidence="2" id="KW-1185">Reference proteome</keyword>
<gene>
    <name evidence="1" type="ORF">FHS65_000182</name>
</gene>
<dbReference type="AlphaFoldDB" id="A0A7W9A136"/>
<accession>A0A7W9A136</accession>
<comment type="caution">
    <text evidence="1">The sequence shown here is derived from an EMBL/GenBank/DDBJ whole genome shotgun (WGS) entry which is preliminary data.</text>
</comment>
<evidence type="ECO:0000313" key="2">
    <source>
        <dbReference type="Proteomes" id="UP000548978"/>
    </source>
</evidence>
<dbReference type="RefSeq" id="WP_123286467.1">
    <property type="nucleotide sequence ID" value="NZ_JACIJB010000001.1"/>
</dbReference>
<name>A0A7W9A136_9CAUL</name>
<sequence length="120" mass="12876">MKPGFYSIAQAGGDQDPADDEAYGLAALTHFRDGQFVGVDPGGCKVSGEYRIDEDGRIALHLNYDFRAGIELANGTIFDRATRLEADLVLAPAAAEGEPQPVNIGLGPMFIRLNWLADPI</sequence>
<dbReference type="OrthoDB" id="7204210at2"/>
<proteinExistence type="predicted"/>
<protein>
    <submittedName>
        <fullName evidence="1">Uncharacterized protein</fullName>
    </submittedName>
</protein>
<reference evidence="1 2" key="1">
    <citation type="submission" date="2020-08" db="EMBL/GenBank/DDBJ databases">
        <title>Genomic Encyclopedia of Type Strains, Phase IV (KMG-IV): sequencing the most valuable type-strain genomes for metagenomic binning, comparative biology and taxonomic classification.</title>
        <authorList>
            <person name="Goeker M."/>
        </authorList>
    </citation>
    <scope>NUCLEOTIDE SEQUENCE [LARGE SCALE GENOMIC DNA]</scope>
    <source>
        <strain evidence="1 2">DSM 24448</strain>
    </source>
</reference>
<evidence type="ECO:0000313" key="1">
    <source>
        <dbReference type="EMBL" id="MBB5659464.1"/>
    </source>
</evidence>
<organism evidence="1 2">
    <name type="scientific">Brevundimonas halotolerans</name>
    <dbReference type="NCBI Taxonomy" id="69670"/>
    <lineage>
        <taxon>Bacteria</taxon>
        <taxon>Pseudomonadati</taxon>
        <taxon>Pseudomonadota</taxon>
        <taxon>Alphaproteobacteria</taxon>
        <taxon>Caulobacterales</taxon>
        <taxon>Caulobacteraceae</taxon>
        <taxon>Brevundimonas</taxon>
    </lineage>
</organism>